<dbReference type="EMBL" id="OY731401">
    <property type="protein sequence ID" value="CAJ1951713.1"/>
    <property type="molecule type" value="Genomic_DNA"/>
</dbReference>
<dbReference type="Gramene" id="rna-AYBTSS11_LOCUS14921">
    <property type="protein sequence ID" value="CAJ1951713.1"/>
    <property type="gene ID" value="gene-AYBTSS11_LOCUS14921"/>
</dbReference>
<keyword evidence="2" id="KW-1185">Reference proteome</keyword>
<dbReference type="AlphaFoldDB" id="A0AA86SSU8"/>
<evidence type="ECO:0000313" key="1">
    <source>
        <dbReference type="EMBL" id="CAJ1951713.1"/>
    </source>
</evidence>
<evidence type="ECO:0000313" key="2">
    <source>
        <dbReference type="Proteomes" id="UP001189624"/>
    </source>
</evidence>
<gene>
    <name evidence="1" type="ORF">AYBTSS11_LOCUS14921</name>
</gene>
<proteinExistence type="predicted"/>
<reference evidence="1" key="1">
    <citation type="submission" date="2023-10" db="EMBL/GenBank/DDBJ databases">
        <authorList>
            <person name="Domelevo Entfellner J.-B."/>
        </authorList>
    </citation>
    <scope>NUCLEOTIDE SEQUENCE</scope>
</reference>
<accession>A0AA86SSU8</accession>
<name>A0AA86SSU8_9FABA</name>
<dbReference type="Proteomes" id="UP001189624">
    <property type="component" value="Chromosome 4"/>
</dbReference>
<protein>
    <submittedName>
        <fullName evidence="1">Uncharacterized protein</fullName>
    </submittedName>
</protein>
<organism evidence="1 2">
    <name type="scientific">Sphenostylis stenocarpa</name>
    <dbReference type="NCBI Taxonomy" id="92480"/>
    <lineage>
        <taxon>Eukaryota</taxon>
        <taxon>Viridiplantae</taxon>
        <taxon>Streptophyta</taxon>
        <taxon>Embryophyta</taxon>
        <taxon>Tracheophyta</taxon>
        <taxon>Spermatophyta</taxon>
        <taxon>Magnoliopsida</taxon>
        <taxon>eudicotyledons</taxon>
        <taxon>Gunneridae</taxon>
        <taxon>Pentapetalae</taxon>
        <taxon>rosids</taxon>
        <taxon>fabids</taxon>
        <taxon>Fabales</taxon>
        <taxon>Fabaceae</taxon>
        <taxon>Papilionoideae</taxon>
        <taxon>50 kb inversion clade</taxon>
        <taxon>NPAAA clade</taxon>
        <taxon>indigoferoid/millettioid clade</taxon>
        <taxon>Phaseoleae</taxon>
        <taxon>Sphenostylis</taxon>
    </lineage>
</organism>
<sequence>MNQLLEANDGKTAVLMSIREKNNADKIVNRDHYKMERKMREYNAITVIKTQQIKQ</sequence>